<reference evidence="5" key="1">
    <citation type="submission" date="2016-10" db="EMBL/GenBank/DDBJ databases">
        <authorList>
            <person name="Varghese N."/>
            <person name="Submissions S."/>
        </authorList>
    </citation>
    <scope>NUCLEOTIDE SEQUENCE [LARGE SCALE GENOMIC DNA]</scope>
    <source>
        <strain evidence="5">CGMCC 4.3568</strain>
    </source>
</reference>
<sequence length="283" mass="30729">MHNRDCTMSLSVQAGATDPRGYPRQALLPACSPAPEILSPNRVAADTHVAGLLIIKGQEGRLVKSCVASAVAGHPAGDRETEERSQQPGYRPRSRHHGRLTPLPRQPSHPLLYEPVGYLFPGRQGELIRPDSVSHLFRRLNTESGLPPIRLHDRRHGAACLSLAAGNDLKTVQAMLGHSRILLTADTYTSVLPSLARQSAEATARLVLDAARTTGTHLRARRPRKATIRRQVAAVADDTFNTTNCRRTLLLVPKPKGSEPGLNTAPKGPAERRKPLFTASGPR</sequence>
<feature type="compositionally biased region" description="Basic and acidic residues" evidence="2">
    <location>
        <begin position="76"/>
        <end position="85"/>
    </location>
</feature>
<dbReference type="Gene3D" id="1.10.443.10">
    <property type="entry name" value="Intergrase catalytic core"/>
    <property type="match status" value="1"/>
</dbReference>
<dbReference type="Pfam" id="PF00589">
    <property type="entry name" value="Phage_integrase"/>
    <property type="match status" value="1"/>
</dbReference>
<organism evidence="4 5">
    <name type="scientific">Amycolatopsis marina</name>
    <dbReference type="NCBI Taxonomy" id="490629"/>
    <lineage>
        <taxon>Bacteria</taxon>
        <taxon>Bacillati</taxon>
        <taxon>Actinomycetota</taxon>
        <taxon>Actinomycetes</taxon>
        <taxon>Pseudonocardiales</taxon>
        <taxon>Pseudonocardiaceae</taxon>
        <taxon>Amycolatopsis</taxon>
    </lineage>
</organism>
<evidence type="ECO:0000256" key="1">
    <source>
        <dbReference type="ARBA" id="ARBA00023172"/>
    </source>
</evidence>
<dbReference type="SUPFAM" id="SSF56349">
    <property type="entry name" value="DNA breaking-rejoining enzymes"/>
    <property type="match status" value="1"/>
</dbReference>
<evidence type="ECO:0000313" key="5">
    <source>
        <dbReference type="Proteomes" id="UP000243799"/>
    </source>
</evidence>
<dbReference type="Proteomes" id="UP000243799">
    <property type="component" value="Unassembled WGS sequence"/>
</dbReference>
<dbReference type="GO" id="GO:0006310">
    <property type="term" value="P:DNA recombination"/>
    <property type="evidence" value="ECO:0007669"/>
    <property type="project" value="UniProtKB-KW"/>
</dbReference>
<dbReference type="InterPro" id="IPR011010">
    <property type="entry name" value="DNA_brk_join_enz"/>
</dbReference>
<evidence type="ECO:0000256" key="2">
    <source>
        <dbReference type="SAM" id="MobiDB-lite"/>
    </source>
</evidence>
<feature type="region of interest" description="Disordered" evidence="2">
    <location>
        <begin position="72"/>
        <end position="109"/>
    </location>
</feature>
<evidence type="ECO:0000259" key="3">
    <source>
        <dbReference type="PROSITE" id="PS51898"/>
    </source>
</evidence>
<feature type="region of interest" description="Disordered" evidence="2">
    <location>
        <begin position="253"/>
        <end position="283"/>
    </location>
</feature>
<keyword evidence="5" id="KW-1185">Reference proteome</keyword>
<feature type="domain" description="Tyr recombinase" evidence="3">
    <location>
        <begin position="33"/>
        <end position="201"/>
    </location>
</feature>
<accession>A0A1I0VC28</accession>
<dbReference type="InterPro" id="IPR002104">
    <property type="entry name" value="Integrase_catalytic"/>
</dbReference>
<proteinExistence type="predicted"/>
<dbReference type="AlphaFoldDB" id="A0A1I0VC28"/>
<dbReference type="EMBL" id="FOKG01000001">
    <property type="protein sequence ID" value="SFA73895.1"/>
    <property type="molecule type" value="Genomic_DNA"/>
</dbReference>
<dbReference type="STRING" id="490629.SAMN05216266_101151"/>
<protein>
    <submittedName>
        <fullName evidence="4">Phage integrase family protein</fullName>
    </submittedName>
</protein>
<dbReference type="InterPro" id="IPR013762">
    <property type="entry name" value="Integrase-like_cat_sf"/>
</dbReference>
<dbReference type="GO" id="GO:0015074">
    <property type="term" value="P:DNA integration"/>
    <property type="evidence" value="ECO:0007669"/>
    <property type="project" value="InterPro"/>
</dbReference>
<dbReference type="PROSITE" id="PS51898">
    <property type="entry name" value="TYR_RECOMBINASE"/>
    <property type="match status" value="1"/>
</dbReference>
<gene>
    <name evidence="4" type="ORF">SAMN05216266_101151</name>
</gene>
<keyword evidence="1" id="KW-0233">DNA recombination</keyword>
<name>A0A1I0VC28_9PSEU</name>
<evidence type="ECO:0000313" key="4">
    <source>
        <dbReference type="EMBL" id="SFA73895.1"/>
    </source>
</evidence>
<dbReference type="GO" id="GO:0003677">
    <property type="term" value="F:DNA binding"/>
    <property type="evidence" value="ECO:0007669"/>
    <property type="project" value="InterPro"/>
</dbReference>